<dbReference type="PANTHER" id="PTHR45734">
    <property type="entry name" value="TENSIN"/>
    <property type="match status" value="1"/>
</dbReference>
<dbReference type="PANTHER" id="PTHR45734:SF12">
    <property type="entry name" value="TENSIN-2 ISOFORM X1"/>
    <property type="match status" value="1"/>
</dbReference>
<comment type="caution">
    <text evidence="2">The sequence shown here is derived from an EMBL/GenBank/DDBJ whole genome shotgun (WGS) entry which is preliminary data.</text>
</comment>
<organism evidence="2 3">
    <name type="scientific">Triplophysa tibetana</name>
    <dbReference type="NCBI Taxonomy" id="1572043"/>
    <lineage>
        <taxon>Eukaryota</taxon>
        <taxon>Metazoa</taxon>
        <taxon>Chordata</taxon>
        <taxon>Craniata</taxon>
        <taxon>Vertebrata</taxon>
        <taxon>Euteleostomi</taxon>
        <taxon>Actinopterygii</taxon>
        <taxon>Neopterygii</taxon>
        <taxon>Teleostei</taxon>
        <taxon>Ostariophysi</taxon>
        <taxon>Cypriniformes</taxon>
        <taxon>Nemacheilidae</taxon>
        <taxon>Triplophysa</taxon>
    </lineage>
</organism>
<feature type="domain" description="Phosphatase tensin-type" evidence="1">
    <location>
        <begin position="2"/>
        <end position="174"/>
    </location>
</feature>
<dbReference type="InterPro" id="IPR029021">
    <property type="entry name" value="Prot-tyrosine_phosphatase-like"/>
</dbReference>
<dbReference type="EMBL" id="SOYY01000013">
    <property type="protein sequence ID" value="KAA0713020.1"/>
    <property type="molecule type" value="Genomic_DNA"/>
</dbReference>
<reference evidence="2 3" key="1">
    <citation type="journal article" date="2019" name="Mol. Ecol. Resour.">
        <title>Chromosome-level genome assembly of Triplophysa tibetana, a fish adapted to the harsh high-altitude environment of the Tibetan Plateau.</title>
        <authorList>
            <person name="Yang X."/>
            <person name="Liu H."/>
            <person name="Ma Z."/>
            <person name="Zou Y."/>
            <person name="Zou M."/>
            <person name="Mao Y."/>
            <person name="Li X."/>
            <person name="Wang H."/>
            <person name="Chen T."/>
            <person name="Wang W."/>
            <person name="Yang R."/>
        </authorList>
    </citation>
    <scope>NUCLEOTIDE SEQUENCE [LARGE SCALE GENOMIC DNA]</scope>
    <source>
        <strain evidence="2">TTIB1903HZAU</strain>
        <tissue evidence="2">Muscle</tissue>
    </source>
</reference>
<protein>
    <submittedName>
        <fullName evidence="2">Tensin-2</fullName>
    </submittedName>
</protein>
<dbReference type="PROSITE" id="PS51181">
    <property type="entry name" value="PPASE_TENSIN"/>
    <property type="match status" value="1"/>
</dbReference>
<accession>A0A5A9NTI3</accession>
<dbReference type="GO" id="GO:0005925">
    <property type="term" value="C:focal adhesion"/>
    <property type="evidence" value="ECO:0007669"/>
    <property type="project" value="TreeGrafter"/>
</dbReference>
<dbReference type="Proteomes" id="UP000324632">
    <property type="component" value="Chromosome 13"/>
</dbReference>
<evidence type="ECO:0000313" key="3">
    <source>
        <dbReference type="Proteomes" id="UP000324632"/>
    </source>
</evidence>
<sequence length="220" mass="25453">MERVMDSQYDFDLTYITERIISVLYLPDLEEPRYRANLKEVAAMLKSKHQDKFLLINLSEKRHDICRLNPKVEEFAWPDLHAPPLDKICAMCKTMESWLNSDPKNVVVLHSKGNKGKAGVIVAAYMHYSKISEQVHQSFISAFSRTTCSSLVMTLYLSVCHRYIHYFAGLLSGTIKMNSSPLFLHQVYIPALLNYQSEQGYSPFLKIYQSLQLVYCSRKK</sequence>
<proteinExistence type="predicted"/>
<dbReference type="Gene3D" id="3.90.190.10">
    <property type="entry name" value="Protein tyrosine phosphatase superfamily"/>
    <property type="match status" value="1"/>
</dbReference>
<gene>
    <name evidence="2" type="ORF">E1301_Tti016427</name>
</gene>
<dbReference type="SUPFAM" id="SSF52799">
    <property type="entry name" value="(Phosphotyrosine protein) phosphatases II"/>
    <property type="match status" value="1"/>
</dbReference>
<name>A0A5A9NTI3_9TELE</name>
<evidence type="ECO:0000259" key="1">
    <source>
        <dbReference type="PROSITE" id="PS51181"/>
    </source>
</evidence>
<keyword evidence="3" id="KW-1185">Reference proteome</keyword>
<dbReference type="InterPro" id="IPR029023">
    <property type="entry name" value="Tensin_phosphatase"/>
</dbReference>
<evidence type="ECO:0000313" key="2">
    <source>
        <dbReference type="EMBL" id="KAA0713020.1"/>
    </source>
</evidence>
<dbReference type="GO" id="GO:0004725">
    <property type="term" value="F:protein tyrosine phosphatase activity"/>
    <property type="evidence" value="ECO:0007669"/>
    <property type="project" value="TreeGrafter"/>
</dbReference>
<dbReference type="InterPro" id="IPR051484">
    <property type="entry name" value="Tensin_PTEN_phosphatase"/>
</dbReference>
<dbReference type="AlphaFoldDB" id="A0A5A9NTI3"/>